<dbReference type="PANTHER" id="PTHR43567">
    <property type="entry name" value="FLAVOREDOXIN-RELATED-RELATED"/>
    <property type="match status" value="1"/>
</dbReference>
<proteinExistence type="inferred from homology"/>
<dbReference type="eggNOG" id="arCOG02016">
    <property type="taxonomic scope" value="Archaea"/>
</dbReference>
<dbReference type="SUPFAM" id="SSF50475">
    <property type="entry name" value="FMN-binding split barrel"/>
    <property type="match status" value="1"/>
</dbReference>
<evidence type="ECO:0000256" key="3">
    <source>
        <dbReference type="ARBA" id="ARBA00038054"/>
    </source>
</evidence>
<accession>B8GHC4</accession>
<dbReference type="InterPro" id="IPR012349">
    <property type="entry name" value="Split_barrel_FMN-bd"/>
</dbReference>
<sequence>MGKISLGTNMYLYPMSINLIGTKIGEKVNFMAVGFVSRLDMSRPLIGVSINREHETYHTIMKTQEFSINVPSADLVERVDYCGLVSGKDVDKTPIFDIFYGILPNAPMIQDCPVSFECKVVNTLDFGLNTLVIGEIVASYADEQSLTDGHPDVTKFKPILLTMPDNRYWTIGESLGDAWKIGKTMI</sequence>
<organism evidence="5 6">
    <name type="scientific">Methanosphaerula palustris (strain ATCC BAA-1556 / DSM 19958 / E1-9c)</name>
    <dbReference type="NCBI Taxonomy" id="521011"/>
    <lineage>
        <taxon>Archaea</taxon>
        <taxon>Methanobacteriati</taxon>
        <taxon>Methanobacteriota</taxon>
        <taxon>Stenosarchaea group</taxon>
        <taxon>Methanomicrobia</taxon>
        <taxon>Methanomicrobiales</taxon>
        <taxon>Methanoregulaceae</taxon>
        <taxon>Methanosphaerula</taxon>
    </lineage>
</organism>
<name>B8GHC4_METPE</name>
<dbReference type="EMBL" id="CP001338">
    <property type="protein sequence ID" value="ACL16529.1"/>
    <property type="molecule type" value="Genomic_DNA"/>
</dbReference>
<dbReference type="KEGG" id="mpl:Mpal_1189"/>
<evidence type="ECO:0000256" key="2">
    <source>
        <dbReference type="ARBA" id="ARBA00022630"/>
    </source>
</evidence>
<reference evidence="5 6" key="1">
    <citation type="journal article" date="2015" name="Genome Announc.">
        <title>Complete Genome Sequence of Methanosphaerula palustris E1-9CT, a Hydrogenotrophic Methanogen Isolated from a Minerotrophic Fen Peatland.</title>
        <authorList>
            <person name="Cadillo-Quiroz H."/>
            <person name="Browne P."/>
            <person name="Kyrpides N."/>
            <person name="Woyke T."/>
            <person name="Goodwin L."/>
            <person name="Detter C."/>
            <person name="Yavitt J.B."/>
            <person name="Zinder S.H."/>
        </authorList>
    </citation>
    <scope>NUCLEOTIDE SEQUENCE [LARGE SCALE GENOMIC DNA]</scope>
    <source>
        <strain evidence="6">ATCC BAA-1556 / DSM 19958 / E1-9c</strain>
    </source>
</reference>
<evidence type="ECO:0000259" key="4">
    <source>
        <dbReference type="SMART" id="SM00903"/>
    </source>
</evidence>
<evidence type="ECO:0000313" key="6">
    <source>
        <dbReference type="Proteomes" id="UP000002457"/>
    </source>
</evidence>
<dbReference type="GO" id="GO:0010181">
    <property type="term" value="F:FMN binding"/>
    <property type="evidence" value="ECO:0007669"/>
    <property type="project" value="InterPro"/>
</dbReference>
<dbReference type="InterPro" id="IPR002563">
    <property type="entry name" value="Flavin_Rdtase-like_dom"/>
</dbReference>
<dbReference type="SMART" id="SM00903">
    <property type="entry name" value="Flavin_Reduct"/>
    <property type="match status" value="1"/>
</dbReference>
<dbReference type="AlphaFoldDB" id="B8GHC4"/>
<keyword evidence="6" id="KW-1185">Reference proteome</keyword>
<dbReference type="Proteomes" id="UP000002457">
    <property type="component" value="Chromosome"/>
</dbReference>
<dbReference type="HOGENOM" id="CLU_059021_5_5_2"/>
<comment type="cofactor">
    <cofactor evidence="1">
        <name>FMN</name>
        <dbReference type="ChEBI" id="CHEBI:58210"/>
    </cofactor>
</comment>
<evidence type="ECO:0000256" key="1">
    <source>
        <dbReference type="ARBA" id="ARBA00001917"/>
    </source>
</evidence>
<dbReference type="Gene3D" id="2.30.110.10">
    <property type="entry name" value="Electron Transport, Fmn-binding Protein, Chain A"/>
    <property type="match status" value="1"/>
</dbReference>
<dbReference type="OrthoDB" id="8522at2157"/>
<dbReference type="InterPro" id="IPR052174">
    <property type="entry name" value="Flavoredoxin"/>
</dbReference>
<keyword evidence="2" id="KW-0285">Flavoprotein</keyword>
<evidence type="ECO:0000313" key="5">
    <source>
        <dbReference type="EMBL" id="ACL16529.1"/>
    </source>
</evidence>
<comment type="similarity">
    <text evidence="3">Belongs to the flavoredoxin family.</text>
</comment>
<dbReference type="Pfam" id="PF01613">
    <property type="entry name" value="Flavin_Reduct"/>
    <property type="match status" value="1"/>
</dbReference>
<feature type="domain" description="Flavin reductase like" evidence="4">
    <location>
        <begin position="10"/>
        <end position="158"/>
    </location>
</feature>
<gene>
    <name evidence="5" type="ordered locus">Mpal_1189</name>
</gene>
<dbReference type="PANTHER" id="PTHR43567:SF1">
    <property type="entry name" value="FLAVOREDOXIN"/>
    <property type="match status" value="1"/>
</dbReference>
<dbReference type="RefSeq" id="WP_012617848.1">
    <property type="nucleotide sequence ID" value="NC_011832.1"/>
</dbReference>
<dbReference type="GeneID" id="7271467"/>
<protein>
    <submittedName>
        <fullName evidence="5">Flavin reductase domain protein FMN-binding</fullName>
    </submittedName>
</protein>